<organism evidence="5 6">
    <name type="scientific">Saitoella complicata (strain BCRC 22490 / CBS 7301 / JCM 7358 / NBRC 10748 / NRRL Y-17804)</name>
    <dbReference type="NCBI Taxonomy" id="698492"/>
    <lineage>
        <taxon>Eukaryota</taxon>
        <taxon>Fungi</taxon>
        <taxon>Dikarya</taxon>
        <taxon>Ascomycota</taxon>
        <taxon>Taphrinomycotina</taxon>
        <taxon>Taphrinomycotina incertae sedis</taxon>
        <taxon>Saitoella</taxon>
    </lineage>
</organism>
<dbReference type="InterPro" id="IPR016137">
    <property type="entry name" value="RGS"/>
</dbReference>
<feature type="region of interest" description="Disordered" evidence="2">
    <location>
        <begin position="109"/>
        <end position="140"/>
    </location>
</feature>
<dbReference type="PANTHER" id="PTHR10845:SF192">
    <property type="entry name" value="DOUBLE HIT, ISOFORM B"/>
    <property type="match status" value="1"/>
</dbReference>
<keyword evidence="1" id="KW-0734">Signal transduction inhibitor</keyword>
<dbReference type="Proteomes" id="UP000033140">
    <property type="component" value="Unassembled WGS sequence"/>
</dbReference>
<dbReference type="CDD" id="cd04450">
    <property type="entry name" value="DEP_RGS7-like"/>
    <property type="match status" value="1"/>
</dbReference>
<dbReference type="AlphaFoldDB" id="A0A0E9NMZ7"/>
<dbReference type="InterPro" id="IPR036388">
    <property type="entry name" value="WH-like_DNA-bd_sf"/>
</dbReference>
<dbReference type="Pfam" id="PF00610">
    <property type="entry name" value="DEP"/>
    <property type="match status" value="1"/>
</dbReference>
<evidence type="ECO:0000256" key="1">
    <source>
        <dbReference type="ARBA" id="ARBA00022700"/>
    </source>
</evidence>
<dbReference type="Pfam" id="PF25889">
    <property type="entry name" value="WHD_Fungal_DR"/>
    <property type="match status" value="1"/>
</dbReference>
<evidence type="ECO:0000313" key="5">
    <source>
        <dbReference type="EMBL" id="GAO51209.1"/>
    </source>
</evidence>
<gene>
    <name evidence="5" type="ORF">G7K_5320-t1</name>
</gene>
<dbReference type="PROSITE" id="PS50132">
    <property type="entry name" value="RGS"/>
    <property type="match status" value="1"/>
</dbReference>
<dbReference type="SMART" id="SM00315">
    <property type="entry name" value="RGS"/>
    <property type="match status" value="1"/>
</dbReference>
<feature type="domain" description="DEP" evidence="4">
    <location>
        <begin position="336"/>
        <end position="421"/>
    </location>
</feature>
<dbReference type="SUPFAM" id="SSF46785">
    <property type="entry name" value="Winged helix' DNA-binding domain"/>
    <property type="match status" value="2"/>
</dbReference>
<feature type="compositionally biased region" description="Polar residues" evidence="2">
    <location>
        <begin position="485"/>
        <end position="505"/>
    </location>
</feature>
<dbReference type="GO" id="GO:0035556">
    <property type="term" value="P:intracellular signal transduction"/>
    <property type="evidence" value="ECO:0007669"/>
    <property type="project" value="InterPro"/>
</dbReference>
<dbReference type="InterPro" id="IPR044926">
    <property type="entry name" value="RGS_subdomain_2"/>
</dbReference>
<dbReference type="STRING" id="698492.A0A0E9NMZ7"/>
<dbReference type="InterPro" id="IPR036390">
    <property type="entry name" value="WH_DNA-bd_sf"/>
</dbReference>
<dbReference type="Pfam" id="PF00615">
    <property type="entry name" value="RGS"/>
    <property type="match status" value="1"/>
</dbReference>
<evidence type="ECO:0000256" key="2">
    <source>
        <dbReference type="SAM" id="MobiDB-lite"/>
    </source>
</evidence>
<feature type="domain" description="RGS" evidence="3">
    <location>
        <begin position="521"/>
        <end position="658"/>
    </location>
</feature>
<evidence type="ECO:0000313" key="6">
    <source>
        <dbReference type="Proteomes" id="UP000033140"/>
    </source>
</evidence>
<dbReference type="CDD" id="cd08708">
    <property type="entry name" value="RGS_FLBA"/>
    <property type="match status" value="1"/>
</dbReference>
<dbReference type="Gene3D" id="1.10.10.10">
    <property type="entry name" value="Winged helix-like DNA-binding domain superfamily/Winged helix DNA-binding domain"/>
    <property type="match status" value="2"/>
</dbReference>
<name>A0A0E9NMZ7_SAICN</name>
<protein>
    <recommendedName>
        <fullName evidence="7">RGS domain-containing protein</fullName>
    </recommendedName>
</protein>
<evidence type="ECO:0000259" key="3">
    <source>
        <dbReference type="PROSITE" id="PS50132"/>
    </source>
</evidence>
<dbReference type="PRINTS" id="PR01301">
    <property type="entry name" value="RGSPROTEIN"/>
</dbReference>
<comment type="caution">
    <text evidence="5">The sequence shown here is derived from an EMBL/GenBank/DDBJ whole genome shotgun (WGS) entry which is preliminary data.</text>
</comment>
<feature type="region of interest" description="Disordered" evidence="2">
    <location>
        <begin position="485"/>
        <end position="513"/>
    </location>
</feature>
<feature type="compositionally biased region" description="Polar residues" evidence="2">
    <location>
        <begin position="109"/>
        <end position="133"/>
    </location>
</feature>
<dbReference type="InterPro" id="IPR036305">
    <property type="entry name" value="RGS_sf"/>
</dbReference>
<dbReference type="GO" id="GO:0009968">
    <property type="term" value="P:negative regulation of signal transduction"/>
    <property type="evidence" value="ECO:0007669"/>
    <property type="project" value="UniProtKB-KW"/>
</dbReference>
<dbReference type="EMBL" id="BACD03000042">
    <property type="protein sequence ID" value="GAO51209.1"/>
    <property type="molecule type" value="Genomic_DNA"/>
</dbReference>
<accession>A0A0E9NMZ7</accession>
<sequence>MSGPASLRVSASRYTAHCALRAGWAMCHAWKEPISRKEVFTKPCHASSFNLPALAAPTRQLQYSKVQRVQEQRTHAQNRVDLPTSTAAATSVIMPSAALQNEILNPTRTAFNPNQQKSSSSENKMHQSSSRLMKTTPDGRPFTRDFKDLFSTLMVSLPLTTHRYRFKSYPFTFTTEEAVTNLGNLKFSQSNRMPDPKDPSRVVTTTTTTTFSMAAEMAKDVCQRYMDARLFESATDKDQTSFKDKCLWKLTPKGIIVLERFSNRNGVISDNVARLISSPFNTMQLFILERDIDSDTIPGDKTMAEVVFRRFAGRTPNAKSSTSQSDNDSILEYSDGMTGVKLASNRRVGERMLQNSFTGRTAMQWLMDCTTCMHPKEAMEIAQSFLRHGLIVFAADSSRPKERTEQLAFSGVKSAIYIFTERGRKVAGWDGGAVLNDGLGVERPSMGGRGRSAVSAMSGRTNEDETALLGTLNERMDLRRANSTMSVATDGSRPPTASTSGPSIINGNGNGAASRETNTTRLNAILSDPALRSLFREHLKDNFCEENYTFYTEVVEFTRRIPKAMTTDAVREGLAMAYGVYNAFLAPGSPCELNLNHQLRLDMAARMTKAVGSNDSDMKVVLEEVLELYERAKNEVFKLMAVDSVPKFVRGKKYLECIAHQGHLEEHSTEEEHEGDVGVDQLSLNESVEEGQQYHARHAHGDGHVQKLRWGPNGERLGVVTPPLDEVDFVHPWSVGVANYFTCARDSTWTLVYGIKVLGSIASSFSRFSCLLDIGILGFLAYTHARMEGTGLRSGIQLEVFLLCF</sequence>
<evidence type="ECO:0000259" key="4">
    <source>
        <dbReference type="PROSITE" id="PS50186"/>
    </source>
</evidence>
<reference evidence="5 6" key="2">
    <citation type="journal article" date="2014" name="J. Gen. Appl. Microbiol.">
        <title>The early diverging ascomycetous budding yeast Saitoella complicata has three histone deacetylases belonging to the Clr6, Hos2, and Rpd3 lineages.</title>
        <authorList>
            <person name="Nishida H."/>
            <person name="Matsumoto T."/>
            <person name="Kondo S."/>
            <person name="Hamamoto M."/>
            <person name="Yoshikawa H."/>
        </authorList>
    </citation>
    <scope>NUCLEOTIDE SEQUENCE [LARGE SCALE GENOMIC DNA]</scope>
    <source>
        <strain evidence="5 6">NRRL Y-17804</strain>
    </source>
</reference>
<reference evidence="5 6" key="1">
    <citation type="journal article" date="2011" name="J. Gen. Appl. Microbiol.">
        <title>Draft genome sequencing of the enigmatic yeast Saitoella complicata.</title>
        <authorList>
            <person name="Nishida H."/>
            <person name="Hamamoto M."/>
            <person name="Sugiyama J."/>
        </authorList>
    </citation>
    <scope>NUCLEOTIDE SEQUENCE [LARGE SCALE GENOMIC DNA]</scope>
    <source>
        <strain evidence="5 6">NRRL Y-17804</strain>
    </source>
</reference>
<dbReference type="InterPro" id="IPR000591">
    <property type="entry name" value="DEP_dom"/>
</dbReference>
<dbReference type="InterPro" id="IPR058855">
    <property type="entry name" value="RGS1/SST2-like_Fungal-DR"/>
</dbReference>
<dbReference type="PROSITE" id="PS50186">
    <property type="entry name" value="DEP"/>
    <property type="match status" value="1"/>
</dbReference>
<proteinExistence type="predicted"/>
<reference evidence="5 6" key="3">
    <citation type="journal article" date="2015" name="Genome Announc.">
        <title>Draft Genome Sequence of the Archiascomycetous Yeast Saitoella complicata.</title>
        <authorList>
            <person name="Yamauchi K."/>
            <person name="Kondo S."/>
            <person name="Hamamoto M."/>
            <person name="Takahashi Y."/>
            <person name="Ogura Y."/>
            <person name="Hayashi T."/>
            <person name="Nishida H."/>
        </authorList>
    </citation>
    <scope>NUCLEOTIDE SEQUENCE [LARGE SCALE GENOMIC DNA]</scope>
    <source>
        <strain evidence="5 6">NRRL Y-17804</strain>
    </source>
</reference>
<dbReference type="SMART" id="SM00049">
    <property type="entry name" value="DEP"/>
    <property type="match status" value="2"/>
</dbReference>
<dbReference type="PANTHER" id="PTHR10845">
    <property type="entry name" value="REGULATOR OF G PROTEIN SIGNALING"/>
    <property type="match status" value="1"/>
</dbReference>
<evidence type="ECO:0008006" key="7">
    <source>
        <dbReference type="Google" id="ProtNLM"/>
    </source>
</evidence>
<dbReference type="Gene3D" id="1.10.167.10">
    <property type="entry name" value="Regulator of G-protein Signalling 4, domain 2"/>
    <property type="match status" value="1"/>
</dbReference>
<dbReference type="OMA" id="DPGMRYL"/>
<dbReference type="SUPFAM" id="SSF48097">
    <property type="entry name" value="Regulator of G-protein signaling, RGS"/>
    <property type="match status" value="1"/>
</dbReference>
<keyword evidence="6" id="KW-1185">Reference proteome</keyword>